<organism evidence="2 3">
    <name type="scientific">Roseovarius gahaiensis</name>
    <dbReference type="NCBI Taxonomy" id="2716691"/>
    <lineage>
        <taxon>Bacteria</taxon>
        <taxon>Pseudomonadati</taxon>
        <taxon>Pseudomonadota</taxon>
        <taxon>Alphaproteobacteria</taxon>
        <taxon>Rhodobacterales</taxon>
        <taxon>Roseobacteraceae</taxon>
        <taxon>Roseovarius</taxon>
    </lineage>
</organism>
<name>A0A967B843_9RHOB</name>
<keyword evidence="3" id="KW-1185">Reference proteome</keyword>
<proteinExistence type="predicted"/>
<dbReference type="InterPro" id="IPR003772">
    <property type="entry name" value="YceD"/>
</dbReference>
<comment type="caution">
    <text evidence="2">The sequence shown here is derived from an EMBL/GenBank/DDBJ whole genome shotgun (WGS) entry which is preliminary data.</text>
</comment>
<dbReference type="EMBL" id="JAAORB010000001">
    <property type="protein sequence ID" value="NHQ73042.1"/>
    <property type="molecule type" value="Genomic_DNA"/>
</dbReference>
<accession>A0A967B843</accession>
<evidence type="ECO:0000313" key="2">
    <source>
        <dbReference type="EMBL" id="NHQ73042.1"/>
    </source>
</evidence>
<reference evidence="2" key="1">
    <citation type="submission" date="2020-03" db="EMBL/GenBank/DDBJ databases">
        <title>Roseovarius gahaiensis sp. nov., isolated from Gahai Saline Lake, China.</title>
        <authorList>
            <person name="Sun X."/>
        </authorList>
    </citation>
    <scope>NUCLEOTIDE SEQUENCE</scope>
    <source>
        <strain evidence="2">GH877</strain>
    </source>
</reference>
<dbReference type="Proteomes" id="UP000639775">
    <property type="component" value="Unassembled WGS sequence"/>
</dbReference>
<protein>
    <submittedName>
        <fullName evidence="2">DUF177 domain-containing protein</fullName>
    </submittedName>
</protein>
<gene>
    <name evidence="2" type="ORF">HAT86_01000</name>
</gene>
<dbReference type="AlphaFoldDB" id="A0A967B843"/>
<feature type="region of interest" description="Disordered" evidence="1">
    <location>
        <begin position="165"/>
        <end position="204"/>
    </location>
</feature>
<feature type="compositionally biased region" description="Polar residues" evidence="1">
    <location>
        <begin position="165"/>
        <end position="174"/>
    </location>
</feature>
<evidence type="ECO:0000256" key="1">
    <source>
        <dbReference type="SAM" id="MobiDB-lite"/>
    </source>
</evidence>
<dbReference type="Pfam" id="PF02620">
    <property type="entry name" value="YceD"/>
    <property type="match status" value="1"/>
</dbReference>
<sequence length="204" mass="22701">MPFIPLTTRWATGSRKEHIALTNDSSQTKTAYRISELSAGRPTTFELRPGKPQMERIAYELRLEALRKLSFVGTITSEGKRDWRLDAKLGATVVQPCVVTLAPVTTRIDTPVERVFVTDMPDIKTTDDVEMPEDDTLEPLGNVIDLTAVMTEALALALPDYPRSSEAQLTQTEFTPPDAEPIREEETKPFAGLAALKDKLDKDQ</sequence>
<evidence type="ECO:0000313" key="3">
    <source>
        <dbReference type="Proteomes" id="UP000639775"/>
    </source>
</evidence>